<sequence length="303" mass="34752">MNKVSVVLPTYNCGTYVGVAVESVLQQTYSNYELIIVNDGSTDETDQALAPYLCNNGHIRYIKQGNKGHAGARNTGIRAATGDVIAFIDSDDKWLPEKLGEQVQAMEEDPEVGLVHCNVYGFGENQEVQVRGPLLTQEQLQGYSGYIFDNLYFRKIIITTTTVMIRKSCIDDVGMFDENMTRYGSEDRELFLRILWKYKARYVNKPLAMYRNRSDSEGQNYERMIKGQEYVYEKITSLYGLPQSSKRAVMSKMYQEWAREFYAKGRFADGLTNQVKAIRANPIDMNAYFALKRYARFLFSRAT</sequence>
<dbReference type="Pfam" id="PF00535">
    <property type="entry name" value="Glycos_transf_2"/>
    <property type="match status" value="1"/>
</dbReference>
<dbReference type="HOGENOM" id="CLU_025996_0_0_7"/>
<dbReference type="STRING" id="269799.Gmet_2014"/>
<dbReference type="EMBL" id="CP000148">
    <property type="protein sequence ID" value="ABB32243.1"/>
    <property type="molecule type" value="Genomic_DNA"/>
</dbReference>
<dbReference type="AlphaFoldDB" id="Q39U31"/>
<dbReference type="KEGG" id="gme:Gmet_2014"/>
<gene>
    <name evidence="2" type="ordered locus">Gmet_2014</name>
</gene>
<dbReference type="InterPro" id="IPR050834">
    <property type="entry name" value="Glycosyltransf_2"/>
</dbReference>
<dbReference type="InterPro" id="IPR001173">
    <property type="entry name" value="Glyco_trans_2-like"/>
</dbReference>
<dbReference type="InterPro" id="IPR029044">
    <property type="entry name" value="Nucleotide-diphossugar_trans"/>
</dbReference>
<dbReference type="GO" id="GO:0016740">
    <property type="term" value="F:transferase activity"/>
    <property type="evidence" value="ECO:0007669"/>
    <property type="project" value="UniProtKB-KW"/>
</dbReference>
<keyword evidence="2" id="KW-0808">Transferase</keyword>
<dbReference type="SUPFAM" id="SSF53448">
    <property type="entry name" value="Nucleotide-diphospho-sugar transferases"/>
    <property type="match status" value="1"/>
</dbReference>
<reference evidence="2 3" key="1">
    <citation type="submission" date="2005-10" db="EMBL/GenBank/DDBJ databases">
        <title>Complete sequence of Geobacter metallireducens GS-15.</title>
        <authorList>
            <consortium name="US DOE Joint Genome Institute"/>
            <person name="Copeland A."/>
            <person name="Lucas S."/>
            <person name="Lapidus A."/>
            <person name="Barry K."/>
            <person name="Detter J.C."/>
            <person name="Glavina T."/>
            <person name="Hammon N."/>
            <person name="Israni S."/>
            <person name="Pitluck S."/>
            <person name="Di Bartolo G."/>
            <person name="Chain P."/>
            <person name="Schmutz J."/>
            <person name="Larimer F."/>
            <person name="Land M."/>
            <person name="Kyrpides N."/>
            <person name="Ivanova N."/>
            <person name="Richardson P."/>
        </authorList>
    </citation>
    <scope>NUCLEOTIDE SEQUENCE [LARGE SCALE GENOMIC DNA]</scope>
    <source>
        <strain evidence="3">ATCC 53774 / DSM 7210 / GS-15</strain>
    </source>
</reference>
<dbReference type="RefSeq" id="WP_004512936.1">
    <property type="nucleotide sequence ID" value="NC_007517.1"/>
</dbReference>
<evidence type="ECO:0000313" key="3">
    <source>
        <dbReference type="Proteomes" id="UP000007073"/>
    </source>
</evidence>
<protein>
    <submittedName>
        <fullName evidence="2">Glycosyltransferase</fullName>
    </submittedName>
</protein>
<keyword evidence="3" id="KW-1185">Reference proteome</keyword>
<feature type="domain" description="Glycosyltransferase 2-like" evidence="1">
    <location>
        <begin position="5"/>
        <end position="172"/>
    </location>
</feature>
<reference evidence="2 3" key="2">
    <citation type="journal article" date="2009" name="BMC Microbiol.">
        <title>The genome sequence of Geobacter metallireducens: features of metabolism, physiology and regulation common and dissimilar to Geobacter sulfurreducens.</title>
        <authorList>
            <person name="Aklujkar M."/>
            <person name="Krushkal J."/>
            <person name="DiBartolo G."/>
            <person name="Lapidus A."/>
            <person name="Land M.L."/>
            <person name="Lovley D.R."/>
        </authorList>
    </citation>
    <scope>NUCLEOTIDE SEQUENCE [LARGE SCALE GENOMIC DNA]</scope>
    <source>
        <strain evidence="3">ATCC 53774 / DSM 7210 / GS-15</strain>
    </source>
</reference>
<dbReference type="CAZy" id="GT2">
    <property type="family name" value="Glycosyltransferase Family 2"/>
</dbReference>
<dbReference type="Proteomes" id="UP000007073">
    <property type="component" value="Chromosome"/>
</dbReference>
<accession>Q39U31</accession>
<dbReference type="PANTHER" id="PTHR43685">
    <property type="entry name" value="GLYCOSYLTRANSFERASE"/>
    <property type="match status" value="1"/>
</dbReference>
<name>Q39U31_GEOMG</name>
<dbReference type="CDD" id="cd00761">
    <property type="entry name" value="Glyco_tranf_GTA_type"/>
    <property type="match status" value="1"/>
</dbReference>
<dbReference type="PANTHER" id="PTHR43685:SF2">
    <property type="entry name" value="GLYCOSYLTRANSFERASE 2-LIKE DOMAIN-CONTAINING PROTEIN"/>
    <property type="match status" value="1"/>
</dbReference>
<evidence type="ECO:0000313" key="2">
    <source>
        <dbReference type="EMBL" id="ABB32243.1"/>
    </source>
</evidence>
<evidence type="ECO:0000259" key="1">
    <source>
        <dbReference type="Pfam" id="PF00535"/>
    </source>
</evidence>
<proteinExistence type="predicted"/>
<dbReference type="eggNOG" id="COG1216">
    <property type="taxonomic scope" value="Bacteria"/>
</dbReference>
<organism evidence="2 3">
    <name type="scientific">Geobacter metallireducens (strain ATCC 53774 / DSM 7210 / GS-15)</name>
    <dbReference type="NCBI Taxonomy" id="269799"/>
    <lineage>
        <taxon>Bacteria</taxon>
        <taxon>Pseudomonadati</taxon>
        <taxon>Thermodesulfobacteriota</taxon>
        <taxon>Desulfuromonadia</taxon>
        <taxon>Geobacterales</taxon>
        <taxon>Geobacteraceae</taxon>
        <taxon>Geobacter</taxon>
    </lineage>
</organism>
<dbReference type="Gene3D" id="3.90.550.10">
    <property type="entry name" value="Spore Coat Polysaccharide Biosynthesis Protein SpsA, Chain A"/>
    <property type="match status" value="1"/>
</dbReference>